<accession>A0ABV2QRE6</accession>
<protein>
    <recommendedName>
        <fullName evidence="3">DUF2255 family protein</fullName>
    </recommendedName>
</protein>
<dbReference type="InterPro" id="IPR016888">
    <property type="entry name" value="UCP028498"/>
</dbReference>
<sequence>MTSWSERELDSVGAAEELQISSRRRDGTLRPYVTIWVVRVADDLYVRSAYGASNPWFVRASASGTGRIRAGGVERDVEFADAADDTHSAIDAAYHAKYDRYGARIVNTVVGPNAVDTTIRLVPQD</sequence>
<evidence type="ECO:0000313" key="2">
    <source>
        <dbReference type="Proteomes" id="UP001549257"/>
    </source>
</evidence>
<reference evidence="1 2" key="1">
    <citation type="submission" date="2024-06" db="EMBL/GenBank/DDBJ databases">
        <title>Sorghum-associated microbial communities from plants grown in Nebraska, USA.</title>
        <authorList>
            <person name="Schachtman D."/>
        </authorList>
    </citation>
    <scope>NUCLEOTIDE SEQUENCE [LARGE SCALE GENOMIC DNA]</scope>
    <source>
        <strain evidence="1 2">2857</strain>
    </source>
</reference>
<dbReference type="EMBL" id="JBEPSJ010000004">
    <property type="protein sequence ID" value="MET4583643.1"/>
    <property type="molecule type" value="Genomic_DNA"/>
</dbReference>
<dbReference type="RefSeq" id="WP_354025809.1">
    <property type="nucleotide sequence ID" value="NZ_JBEPSJ010000004.1"/>
</dbReference>
<dbReference type="Pfam" id="PF10012">
    <property type="entry name" value="DUF2255"/>
    <property type="match status" value="1"/>
</dbReference>
<evidence type="ECO:0000313" key="1">
    <source>
        <dbReference type="EMBL" id="MET4583643.1"/>
    </source>
</evidence>
<dbReference type="Proteomes" id="UP001549257">
    <property type="component" value="Unassembled WGS sequence"/>
</dbReference>
<evidence type="ECO:0008006" key="3">
    <source>
        <dbReference type="Google" id="ProtNLM"/>
    </source>
</evidence>
<keyword evidence="2" id="KW-1185">Reference proteome</keyword>
<organism evidence="1 2">
    <name type="scientific">Conyzicola nivalis</name>
    <dbReference type="NCBI Taxonomy" id="1477021"/>
    <lineage>
        <taxon>Bacteria</taxon>
        <taxon>Bacillati</taxon>
        <taxon>Actinomycetota</taxon>
        <taxon>Actinomycetes</taxon>
        <taxon>Micrococcales</taxon>
        <taxon>Microbacteriaceae</taxon>
        <taxon>Conyzicola</taxon>
    </lineage>
</organism>
<proteinExistence type="predicted"/>
<gene>
    <name evidence="1" type="ORF">ABIE21_003169</name>
</gene>
<comment type="caution">
    <text evidence="1">The sequence shown here is derived from an EMBL/GenBank/DDBJ whole genome shotgun (WGS) entry which is preliminary data.</text>
</comment>
<name>A0ABV2QRE6_9MICO</name>